<protein>
    <submittedName>
        <fullName evidence="1">Uncharacterized protein</fullName>
    </submittedName>
</protein>
<reference evidence="1 2" key="1">
    <citation type="submission" date="2010-03" db="EMBL/GenBank/DDBJ databases">
        <title>The genome sequence of Coprococcus catus GD/7.</title>
        <authorList>
            <consortium name="metaHIT consortium -- http://www.metahit.eu/"/>
            <person name="Pajon A."/>
            <person name="Turner K."/>
            <person name="Parkhill J."/>
            <person name="Duncan S."/>
            <person name="Flint H."/>
        </authorList>
    </citation>
    <scope>NUCLEOTIDE SEQUENCE [LARGE SCALE GENOMIC DNA]</scope>
    <source>
        <strain evidence="1 2">GD/7</strain>
    </source>
</reference>
<name>D4J4E1_9FIRM</name>
<dbReference type="AlphaFoldDB" id="D4J4E1"/>
<evidence type="ECO:0000313" key="1">
    <source>
        <dbReference type="EMBL" id="CBK79212.1"/>
    </source>
</evidence>
<proteinExistence type="predicted"/>
<dbReference type="Proteomes" id="UP000008798">
    <property type="component" value="Chromosome"/>
</dbReference>
<organism evidence="1 2">
    <name type="scientific">Coprococcus catus GD/7</name>
    <dbReference type="NCBI Taxonomy" id="717962"/>
    <lineage>
        <taxon>Bacteria</taxon>
        <taxon>Bacillati</taxon>
        <taxon>Bacillota</taxon>
        <taxon>Clostridia</taxon>
        <taxon>Lachnospirales</taxon>
        <taxon>Lachnospiraceae</taxon>
        <taxon>Coprococcus</taxon>
    </lineage>
</organism>
<dbReference type="RefSeq" id="WP_015512808.1">
    <property type="nucleotide sequence ID" value="NC_021009.1"/>
</dbReference>
<dbReference type="HOGENOM" id="CLU_3151681_0_0_9"/>
<dbReference type="EMBL" id="FP929038">
    <property type="protein sequence ID" value="CBK79212.1"/>
    <property type="molecule type" value="Genomic_DNA"/>
</dbReference>
<dbReference type="KEGG" id="cct:CC1_02650"/>
<evidence type="ECO:0000313" key="2">
    <source>
        <dbReference type="Proteomes" id="UP000008798"/>
    </source>
</evidence>
<gene>
    <name evidence="1" type="ORF">CC1_02650</name>
</gene>
<sequence length="48" mass="5107">MKGIKIELLGIAIISLGIAVTTNNFWGYVLGALGFGVAVIDCFLKDNH</sequence>
<accession>D4J4E1</accession>
<reference evidence="1 2" key="2">
    <citation type="submission" date="2010-03" db="EMBL/GenBank/DDBJ databases">
        <authorList>
            <person name="Pajon A."/>
        </authorList>
    </citation>
    <scope>NUCLEOTIDE SEQUENCE [LARGE SCALE GENOMIC DNA]</scope>
    <source>
        <strain evidence="1 2">GD/7</strain>
    </source>
</reference>